<evidence type="ECO:0000256" key="1">
    <source>
        <dbReference type="SAM" id="MobiDB-lite"/>
    </source>
</evidence>
<feature type="compositionally biased region" description="Low complexity" evidence="1">
    <location>
        <begin position="1"/>
        <end position="16"/>
    </location>
</feature>
<organism evidence="3">
    <name type="scientific">Sporisorium scitamineum</name>
    <dbReference type="NCBI Taxonomy" id="49012"/>
    <lineage>
        <taxon>Eukaryota</taxon>
        <taxon>Fungi</taxon>
        <taxon>Dikarya</taxon>
        <taxon>Basidiomycota</taxon>
        <taxon>Ustilaginomycotina</taxon>
        <taxon>Ustilaginomycetes</taxon>
        <taxon>Ustilaginales</taxon>
        <taxon>Ustilaginaceae</taxon>
        <taxon>Sporisorium</taxon>
    </lineage>
</organism>
<feature type="compositionally biased region" description="Low complexity" evidence="1">
    <location>
        <begin position="160"/>
        <end position="172"/>
    </location>
</feature>
<feature type="compositionally biased region" description="Basic and acidic residues" evidence="1">
    <location>
        <begin position="463"/>
        <end position="480"/>
    </location>
</feature>
<sequence length="1350" mass="146879">MNDEQTPAQPSQQADPPASPTVAAGTSAPARPPTPSARRSQIPSAASTSSTAINFARPIFLRQESVSADLPSHHSRISSTDSSYIGHASSTASEDAARQDGMPLSPWDRRAANSSTHSHRSGYSTPLKIRRRGMINDKKLTINVSSPVSSNPNTARRTVSESNTPSSSVSRPIKSPARPLPAVIKSASSLSKPASISSGSKKTSPSPTDALAPPPSAGIRWAPFTPTKRSPPADNNSSPGAKSSSTTTASPATSSDRSDKPLVSAPRYGFNPDFQLGFAASASSSPKSNKGDPSPAKPSPTYSGVSQGGVKSMLYSNARNPALPLSPRTHGPVKSASPRSHETPGILRTPSTPRTPRTPRTPKTPLTARLPHTPGLSSHSAGSYRGILLTTVTRAASDERVPTKGSLARLAPANPAAPERRNRNRSASIATEITNFARGGASQVTQTAPSKRHSLAAAQPSTLREKPDKVPEQERDDSSPRARVFARSLALDKLTSKQLARPSLGREASLGHRGSLYRGLSSVGPASARRERRMTAGTTASGRSEGSTRTNRSALPRRISMPVSTVGGMKTARLSRRERSMSMAPPPTWDRLHSSLQPDEEEGVDEDDIVDELQSRVTDIHEAKRWILGRRTSMLDVNGPAVVGRDVYDDMPMSAMRRPTYAASVFQQARLMEAERQVAATPGSSSMLNVNTPYPHTPGFPRTPLTAFPHTPAFPKTPLTALPEAIVQNEPIHLDDTAPATLPPPTFKQKTVHYLTTPILTMLDPREFIFPITLRKVALWIIYGGIITALVLLDRYYHWWHKFDHVVHGKNLAIMGVLYGFEPVMIMIIMLVARVPDARVVPDRTVLVPNGREGAESDSDDDSRSSMSSDEMSVAAQDMQAQMHSTILEEEHDDVDEQDNDEQDTQRPESGIVDKDNLRPTQRLSMRKVSSRSVLTPSDRAGVNVERRPSEVTNHPGSAGGLSVPRTPGFDPQLERTSSRRPSHPSHQMLLARTASRESCCNSYFGTYAAAAGSRLDGVTSAVTAPPPPVDDFTDEKNEKPLVATQSTSSGELEDEKKPTHLDDPSQPDEVRVDMTSITHPSLTESTALVIPCHNADVEVLKAVLFAALVHFEPWQIFVVDNGNTPTPPTKTWKPPSAHNPCSPARNTPPRRRQKFTQFYNSTTNFIDWIRLPMFIFLGGSGEFWLRSFAFFLFAPIIPVLLYQFLMVRNRPDLHPHLLDMPTYGIYNLLYSVVCVFGGIRSMLVFFPNHSHRATLEEMEARGDERCIWLKEDFMQNSGGQGDLRDEPQQILLDDAVVAAAGGVEEEARVAQMEQVQTTVLAFDAAEREPSPTAIVVTRPTSTSPMFEAR</sequence>
<proteinExistence type="predicted"/>
<evidence type="ECO:0000256" key="2">
    <source>
        <dbReference type="SAM" id="Phobius"/>
    </source>
</evidence>
<feature type="transmembrane region" description="Helical" evidence="2">
    <location>
        <begin position="777"/>
        <end position="793"/>
    </location>
</feature>
<feature type="transmembrane region" description="Helical" evidence="2">
    <location>
        <begin position="1184"/>
        <end position="1206"/>
    </location>
</feature>
<feature type="compositionally biased region" description="Basic and acidic residues" evidence="1">
    <location>
        <begin position="1055"/>
        <end position="1070"/>
    </location>
</feature>
<keyword evidence="2" id="KW-1133">Transmembrane helix</keyword>
<gene>
    <name evidence="3" type="ORF">SPSC_00901</name>
</gene>
<feature type="region of interest" description="Disordered" evidence="1">
    <location>
        <begin position="849"/>
        <end position="880"/>
    </location>
</feature>
<evidence type="ECO:0000313" key="3">
    <source>
        <dbReference type="EMBL" id="CDU22271.1"/>
    </source>
</evidence>
<feature type="region of interest" description="Disordered" evidence="1">
    <location>
        <begin position="566"/>
        <end position="594"/>
    </location>
</feature>
<dbReference type="OrthoDB" id="2590398at2759"/>
<accession>A0A127Z7Z7</accession>
<feature type="compositionally biased region" description="Low complexity" evidence="1">
    <location>
        <begin position="361"/>
        <end position="371"/>
    </location>
</feature>
<keyword evidence="2" id="KW-0812">Transmembrane</keyword>
<name>A0A127Z7Z7_9BASI</name>
<feature type="compositionally biased region" description="Low complexity" evidence="1">
    <location>
        <begin position="36"/>
        <end position="52"/>
    </location>
</feature>
<feature type="region of interest" description="Disordered" evidence="1">
    <location>
        <begin position="67"/>
        <end position="382"/>
    </location>
</feature>
<feature type="region of interest" description="Disordered" evidence="1">
    <location>
        <begin position="1"/>
        <end position="52"/>
    </location>
</feature>
<feature type="region of interest" description="Disordered" evidence="1">
    <location>
        <begin position="1129"/>
        <end position="1150"/>
    </location>
</feature>
<feature type="region of interest" description="Disordered" evidence="1">
    <location>
        <begin position="515"/>
        <end position="554"/>
    </location>
</feature>
<feature type="compositionally biased region" description="Low complexity" evidence="1">
    <location>
        <begin position="237"/>
        <end position="255"/>
    </location>
</feature>
<feature type="transmembrane region" description="Helical" evidence="2">
    <location>
        <begin position="1226"/>
        <end position="1247"/>
    </location>
</feature>
<protein>
    <submittedName>
        <fullName evidence="3">Uncharacterized protein</fullName>
    </submittedName>
</protein>
<feature type="compositionally biased region" description="Low complexity" evidence="1">
    <location>
        <begin position="406"/>
        <end position="417"/>
    </location>
</feature>
<feature type="compositionally biased region" description="Acidic residues" evidence="1">
    <location>
        <begin position="892"/>
        <end position="903"/>
    </location>
</feature>
<feature type="transmembrane region" description="Helical" evidence="2">
    <location>
        <begin position="813"/>
        <end position="833"/>
    </location>
</feature>
<feature type="compositionally biased region" description="Polar residues" evidence="1">
    <location>
        <begin position="536"/>
        <end position="553"/>
    </location>
</feature>
<feature type="region of interest" description="Disordered" evidence="1">
    <location>
        <begin position="892"/>
        <end position="987"/>
    </location>
</feature>
<feature type="compositionally biased region" description="Polar residues" evidence="1">
    <location>
        <begin position="112"/>
        <end position="124"/>
    </location>
</feature>
<dbReference type="EMBL" id="LK056655">
    <property type="protein sequence ID" value="CDU22271.1"/>
    <property type="molecule type" value="Genomic_DNA"/>
</dbReference>
<feature type="compositionally biased region" description="Low complexity" evidence="1">
    <location>
        <begin position="143"/>
        <end position="153"/>
    </location>
</feature>
<keyword evidence="2" id="KW-0472">Membrane</keyword>
<feature type="region of interest" description="Disordered" evidence="1">
    <location>
        <begin position="395"/>
        <end position="482"/>
    </location>
</feature>
<feature type="region of interest" description="Disordered" evidence="1">
    <location>
        <begin position="1020"/>
        <end position="1070"/>
    </location>
</feature>
<feature type="compositionally biased region" description="Basic and acidic residues" evidence="1">
    <location>
        <begin position="904"/>
        <end position="918"/>
    </location>
</feature>
<reference evidence="3" key="1">
    <citation type="submission" date="2014-06" db="EMBL/GenBank/DDBJ databases">
        <authorList>
            <person name="Ju J."/>
            <person name="Zhang J."/>
        </authorList>
    </citation>
    <scope>NUCLEOTIDE SEQUENCE</scope>
    <source>
        <strain evidence="3">SscI8</strain>
    </source>
</reference>
<feature type="compositionally biased region" description="Low complexity" evidence="1">
    <location>
        <begin position="184"/>
        <end position="208"/>
    </location>
</feature>